<keyword evidence="2" id="KW-0540">Nuclease</keyword>
<gene>
    <name evidence="2" type="ORF">UFOVP699_60</name>
</gene>
<reference evidence="2" key="1">
    <citation type="submission" date="2020-04" db="EMBL/GenBank/DDBJ databases">
        <authorList>
            <person name="Chiriac C."/>
            <person name="Salcher M."/>
            <person name="Ghai R."/>
            <person name="Kavagutti S V."/>
        </authorList>
    </citation>
    <scope>NUCLEOTIDE SEQUENCE</scope>
</reference>
<dbReference type="SUPFAM" id="SSF56300">
    <property type="entry name" value="Metallo-dependent phosphatases"/>
    <property type="match status" value="1"/>
</dbReference>
<dbReference type="InterPro" id="IPR050535">
    <property type="entry name" value="DNA_Repair-Maintenance_Comp"/>
</dbReference>
<dbReference type="InterPro" id="IPR004843">
    <property type="entry name" value="Calcineurin-like_PHP"/>
</dbReference>
<dbReference type="EMBL" id="LR796670">
    <property type="protein sequence ID" value="CAB4159075.1"/>
    <property type="molecule type" value="Genomic_DNA"/>
</dbReference>
<keyword evidence="2" id="KW-0378">Hydrolase</keyword>
<dbReference type="Gene3D" id="3.60.21.10">
    <property type="match status" value="1"/>
</dbReference>
<proteinExistence type="predicted"/>
<dbReference type="InterPro" id="IPR029052">
    <property type="entry name" value="Metallo-depent_PP-like"/>
</dbReference>
<accession>A0A6J5NPM1</accession>
<organism evidence="2">
    <name type="scientific">uncultured Caudovirales phage</name>
    <dbReference type="NCBI Taxonomy" id="2100421"/>
    <lineage>
        <taxon>Viruses</taxon>
        <taxon>Duplodnaviria</taxon>
        <taxon>Heunggongvirae</taxon>
        <taxon>Uroviricota</taxon>
        <taxon>Caudoviricetes</taxon>
        <taxon>Peduoviridae</taxon>
        <taxon>Maltschvirus</taxon>
        <taxon>Maltschvirus maltsch</taxon>
    </lineage>
</organism>
<feature type="domain" description="Calcineurin-like phosphoesterase" evidence="1">
    <location>
        <begin position="8"/>
        <end position="175"/>
    </location>
</feature>
<dbReference type="PANTHER" id="PTHR30337">
    <property type="entry name" value="COMPONENT OF ATP-DEPENDENT DSDNA EXONUCLEASE"/>
    <property type="match status" value="1"/>
</dbReference>
<dbReference type="Pfam" id="PF00149">
    <property type="entry name" value="Metallophos"/>
    <property type="match status" value="1"/>
</dbReference>
<name>A0A6J5NPM1_9CAUD</name>
<dbReference type="GO" id="GO:0004519">
    <property type="term" value="F:endonuclease activity"/>
    <property type="evidence" value="ECO:0007669"/>
    <property type="project" value="UniProtKB-KW"/>
</dbReference>
<keyword evidence="2" id="KW-0255">Endonuclease</keyword>
<sequence>MILKDVRKVFVLGDLHLGVRNNSLEWSDIQSDFLLDFFLKKVDEEGFDPEKDILVQVGDWNHVRESTNTRIYKLSLKIAEKLTSKFKRGVYVILGNHDVYYKDRTDTHSLEGFDKIYPNFHVFEKPETFTINSHRFLMMPWIENLAELKTQVSKYPADYVFCHADIKGFSLNKMQKLEHGLEGEDLSRFKRIYSGHIHIRQEKGNVLYVGTPYEMDRGDRGNTKGFYVLDVSSNKITEKFIENTRSPKYVKHDIMDLLDMNLSQIEELFKNNFVDIMIESNLSQRFPMSQFTELVKGLDHRKTDFFSYSKDQLKNKSEVEIDSNYEYNIFTILDERLKEMNLPIVQTSQIVSTFKDIYDSLKNTKHYE</sequence>
<protein>
    <submittedName>
        <fullName evidence="2">Endonuclease subunit</fullName>
    </submittedName>
</protein>
<evidence type="ECO:0000313" key="2">
    <source>
        <dbReference type="EMBL" id="CAB4159075.1"/>
    </source>
</evidence>
<dbReference type="GO" id="GO:0016787">
    <property type="term" value="F:hydrolase activity"/>
    <property type="evidence" value="ECO:0007669"/>
    <property type="project" value="InterPro"/>
</dbReference>
<evidence type="ECO:0000259" key="1">
    <source>
        <dbReference type="Pfam" id="PF00149"/>
    </source>
</evidence>